<evidence type="ECO:0000256" key="9">
    <source>
        <dbReference type="ARBA" id="ARBA00023136"/>
    </source>
</evidence>
<comment type="subcellular location">
    <subcellularLocation>
        <location evidence="1">Cell inner membrane</location>
        <topology evidence="1">Multi-pass membrane protein</topology>
    </subcellularLocation>
</comment>
<evidence type="ECO:0000256" key="5">
    <source>
        <dbReference type="ARBA" id="ARBA00022692"/>
    </source>
</evidence>
<dbReference type="InterPro" id="IPR017871">
    <property type="entry name" value="ABC_transporter-like_CS"/>
</dbReference>
<dbReference type="GO" id="GO:0005524">
    <property type="term" value="F:ATP binding"/>
    <property type="evidence" value="ECO:0007669"/>
    <property type="project" value="UniProtKB-KW"/>
</dbReference>
<evidence type="ECO:0000256" key="7">
    <source>
        <dbReference type="ARBA" id="ARBA00022840"/>
    </source>
</evidence>
<keyword evidence="16" id="KW-1185">Reference proteome</keyword>
<evidence type="ECO:0000313" key="15">
    <source>
        <dbReference type="EMBL" id="MBB6335065.1"/>
    </source>
</evidence>
<feature type="transmembrane region" description="Helical" evidence="12">
    <location>
        <begin position="144"/>
        <end position="167"/>
    </location>
</feature>
<feature type="transmembrane region" description="Helical" evidence="12">
    <location>
        <begin position="29"/>
        <end position="58"/>
    </location>
</feature>
<keyword evidence="3" id="KW-1003">Cell membrane</keyword>
<dbReference type="InterPro" id="IPR039421">
    <property type="entry name" value="Type_1_exporter"/>
</dbReference>
<keyword evidence="7" id="KW-0067">ATP-binding</keyword>
<keyword evidence="4" id="KW-0997">Cell inner membrane</keyword>
<proteinExistence type="inferred from homology"/>
<dbReference type="GO" id="GO:0016887">
    <property type="term" value="F:ATP hydrolysis activity"/>
    <property type="evidence" value="ECO:0007669"/>
    <property type="project" value="InterPro"/>
</dbReference>
<dbReference type="Gene3D" id="3.40.50.300">
    <property type="entry name" value="P-loop containing nucleotide triphosphate hydrolases"/>
    <property type="match status" value="1"/>
</dbReference>
<evidence type="ECO:0000256" key="11">
    <source>
        <dbReference type="SAM" id="MobiDB-lite"/>
    </source>
</evidence>
<evidence type="ECO:0000256" key="3">
    <source>
        <dbReference type="ARBA" id="ARBA00022475"/>
    </source>
</evidence>
<feature type="transmembrane region" description="Helical" evidence="12">
    <location>
        <begin position="262"/>
        <end position="280"/>
    </location>
</feature>
<keyword evidence="9 12" id="KW-0472">Membrane</keyword>
<gene>
    <name evidence="15" type="ORF">HD592_001630</name>
</gene>
<accession>A0A923E6L4</accession>
<evidence type="ECO:0000313" key="16">
    <source>
        <dbReference type="Proteomes" id="UP000617426"/>
    </source>
</evidence>
<keyword evidence="5 12" id="KW-0812">Transmembrane</keyword>
<dbReference type="PANTHER" id="PTHR24221:SF654">
    <property type="entry name" value="ATP-BINDING CASSETTE SUB-FAMILY B MEMBER 6"/>
    <property type="match status" value="1"/>
</dbReference>
<protein>
    <submittedName>
        <fullName evidence="15">Thiol reductant ABC exporter CydC subunit</fullName>
    </submittedName>
</protein>
<dbReference type="Pfam" id="PF00664">
    <property type="entry name" value="ABC_membrane"/>
    <property type="match status" value="1"/>
</dbReference>
<feature type="domain" description="ABC transporter" evidence="13">
    <location>
        <begin position="352"/>
        <end position="595"/>
    </location>
</feature>
<dbReference type="SMART" id="SM00382">
    <property type="entry name" value="AAA"/>
    <property type="match status" value="1"/>
</dbReference>
<dbReference type="Pfam" id="PF00005">
    <property type="entry name" value="ABC_tran"/>
    <property type="match status" value="1"/>
</dbReference>
<dbReference type="AlphaFoldDB" id="A0A923E6L4"/>
<evidence type="ECO:0000256" key="1">
    <source>
        <dbReference type="ARBA" id="ARBA00004429"/>
    </source>
</evidence>
<dbReference type="InterPro" id="IPR011527">
    <property type="entry name" value="ABC1_TM_dom"/>
</dbReference>
<dbReference type="InterPro" id="IPR003593">
    <property type="entry name" value="AAA+_ATPase"/>
</dbReference>
<dbReference type="SUPFAM" id="SSF90123">
    <property type="entry name" value="ABC transporter transmembrane region"/>
    <property type="match status" value="1"/>
</dbReference>
<dbReference type="InterPro" id="IPR036640">
    <property type="entry name" value="ABC1_TM_sf"/>
</dbReference>
<feature type="region of interest" description="Disordered" evidence="11">
    <location>
        <begin position="596"/>
        <end position="615"/>
    </location>
</feature>
<keyword evidence="2" id="KW-0813">Transport</keyword>
<dbReference type="InterPro" id="IPR027417">
    <property type="entry name" value="P-loop_NTPase"/>
</dbReference>
<feature type="compositionally biased region" description="Basic and acidic residues" evidence="11">
    <location>
        <begin position="597"/>
        <end position="615"/>
    </location>
</feature>
<evidence type="ECO:0000256" key="4">
    <source>
        <dbReference type="ARBA" id="ARBA00022519"/>
    </source>
</evidence>
<dbReference type="GO" id="GO:0140359">
    <property type="term" value="F:ABC-type transporter activity"/>
    <property type="evidence" value="ECO:0007669"/>
    <property type="project" value="InterPro"/>
</dbReference>
<evidence type="ECO:0000259" key="14">
    <source>
        <dbReference type="PROSITE" id="PS50929"/>
    </source>
</evidence>
<keyword evidence="6" id="KW-0547">Nucleotide-binding</keyword>
<dbReference type="NCBIfam" id="TIGR02868">
    <property type="entry name" value="CydC"/>
    <property type="match status" value="1"/>
</dbReference>
<keyword evidence="8 12" id="KW-1133">Transmembrane helix</keyword>
<dbReference type="Proteomes" id="UP000617426">
    <property type="component" value="Unassembled WGS sequence"/>
</dbReference>
<dbReference type="GO" id="GO:0045454">
    <property type="term" value="P:cell redox homeostasis"/>
    <property type="evidence" value="ECO:0007669"/>
    <property type="project" value="InterPro"/>
</dbReference>
<comment type="similarity">
    <text evidence="10">Belongs to the ABC transporter superfamily. Siderophore-Fe(3+) uptake transporter (SIUT) (TC 3.A.1.21) family.</text>
</comment>
<reference evidence="15" key="1">
    <citation type="submission" date="2020-08" db="EMBL/GenBank/DDBJ databases">
        <title>Sequencing the genomes of 1000 actinobacteria strains.</title>
        <authorList>
            <person name="Klenk H.-P."/>
        </authorList>
    </citation>
    <scope>NUCLEOTIDE SEQUENCE</scope>
    <source>
        <strain evidence="15">DSM 10695</strain>
    </source>
</reference>
<dbReference type="GO" id="GO:0034775">
    <property type="term" value="P:glutathione transmembrane transport"/>
    <property type="evidence" value="ECO:0007669"/>
    <property type="project" value="InterPro"/>
</dbReference>
<dbReference type="InterPro" id="IPR003439">
    <property type="entry name" value="ABC_transporter-like_ATP-bd"/>
</dbReference>
<dbReference type="SUPFAM" id="SSF52540">
    <property type="entry name" value="P-loop containing nucleoside triphosphate hydrolases"/>
    <property type="match status" value="1"/>
</dbReference>
<sequence>MTPTHASSGREGFSRPALARKLLRVTRRVLAPLGLSILARTLFLLLGIGIFGLAGWAVVAIPTGTTPLKGLAPIAGAMIALSLLKGLARYLEQFAGHFVAFHSLAILRNHFYDRLEPQAPAFTEGRDSGDLLNRVTKDIDRIEVFFAHTLAPATTAILVPAIALAWMGVATSWWLAIVLLPFLVLAGLIVPRLGVGRTDAAARELRAERGRLAAHVADSVQGVREVLAFGIEDPRLREMERIEERIGEQTGIIGRRIAARRGLNQTVLALSMIVLAMTGISLHSQGRLELDSLGLALGIALGSFASVIAVEDFMADLDQAFASAERVFAITERTPLVVDAPDHREAGADTGIEVDSVSFTYPLLDEPNEGARRPEVLHAVSLSIAPGSFTAIVGASGSGKSTIAGLLTRTWDPDSGAVRIGGVDARRIGLASLRSVIASATQRPYLFNDTVRANLLLAEPEASEEELHEALRMAGLSDWIAQEPEGIDTVVGNMGERLSGGQRQRLTLARTLLRQAPITLLDEATSQLDASTERLVLEGIREATRGRTLIVIAHRISTVVGADQIIVMDSGRVVESGTYEELIAGDGALAALVARQDGPEDARESLTSRRGEPLR</sequence>
<evidence type="ECO:0000256" key="8">
    <source>
        <dbReference type="ARBA" id="ARBA00022989"/>
    </source>
</evidence>
<dbReference type="PANTHER" id="PTHR24221">
    <property type="entry name" value="ATP-BINDING CASSETTE SUB-FAMILY B"/>
    <property type="match status" value="1"/>
</dbReference>
<evidence type="ECO:0000256" key="10">
    <source>
        <dbReference type="ARBA" id="ARBA00023455"/>
    </source>
</evidence>
<dbReference type="Gene3D" id="1.20.1560.10">
    <property type="entry name" value="ABC transporter type 1, transmembrane domain"/>
    <property type="match status" value="1"/>
</dbReference>
<organism evidence="15 16">
    <name type="scientific">Schaalia hyovaginalis</name>
    <dbReference type="NCBI Taxonomy" id="29316"/>
    <lineage>
        <taxon>Bacteria</taxon>
        <taxon>Bacillati</taxon>
        <taxon>Actinomycetota</taxon>
        <taxon>Actinomycetes</taxon>
        <taxon>Actinomycetales</taxon>
        <taxon>Actinomycetaceae</taxon>
        <taxon>Schaalia</taxon>
    </lineage>
</organism>
<dbReference type="PROSITE" id="PS50893">
    <property type="entry name" value="ABC_TRANSPORTER_2"/>
    <property type="match status" value="1"/>
</dbReference>
<dbReference type="PROSITE" id="PS50929">
    <property type="entry name" value="ABC_TM1F"/>
    <property type="match status" value="1"/>
</dbReference>
<comment type="caution">
    <text evidence="15">The sequence shown here is derived from an EMBL/GenBank/DDBJ whole genome shotgun (WGS) entry which is preliminary data.</text>
</comment>
<evidence type="ECO:0000259" key="13">
    <source>
        <dbReference type="PROSITE" id="PS50893"/>
    </source>
</evidence>
<evidence type="ECO:0000256" key="12">
    <source>
        <dbReference type="SAM" id="Phobius"/>
    </source>
</evidence>
<feature type="transmembrane region" description="Helical" evidence="12">
    <location>
        <begin position="173"/>
        <end position="195"/>
    </location>
</feature>
<dbReference type="GO" id="GO:0005886">
    <property type="term" value="C:plasma membrane"/>
    <property type="evidence" value="ECO:0007669"/>
    <property type="project" value="UniProtKB-SubCell"/>
</dbReference>
<dbReference type="EMBL" id="JACHMK010000001">
    <property type="protein sequence ID" value="MBB6335065.1"/>
    <property type="molecule type" value="Genomic_DNA"/>
</dbReference>
<evidence type="ECO:0000256" key="6">
    <source>
        <dbReference type="ARBA" id="ARBA00022741"/>
    </source>
</evidence>
<dbReference type="FunFam" id="3.40.50.300:FF:000221">
    <property type="entry name" value="Multidrug ABC transporter ATP-binding protein"/>
    <property type="match status" value="1"/>
</dbReference>
<feature type="domain" description="ABC transmembrane type-1" evidence="14">
    <location>
        <begin position="35"/>
        <end position="319"/>
    </location>
</feature>
<dbReference type="PROSITE" id="PS00211">
    <property type="entry name" value="ABC_TRANSPORTER_1"/>
    <property type="match status" value="1"/>
</dbReference>
<evidence type="ECO:0000256" key="2">
    <source>
        <dbReference type="ARBA" id="ARBA00022448"/>
    </source>
</evidence>
<dbReference type="InterPro" id="IPR014223">
    <property type="entry name" value="ABC_CydC/D"/>
</dbReference>
<feature type="transmembrane region" description="Helical" evidence="12">
    <location>
        <begin position="70"/>
        <end position="88"/>
    </location>
</feature>
<name>A0A923E6L4_9ACTO</name>
<dbReference type="RefSeq" id="WP_184453222.1">
    <property type="nucleotide sequence ID" value="NZ_JACHMK010000001.1"/>
</dbReference>